<dbReference type="InterPro" id="IPR039720">
    <property type="entry name" value="TMEM94"/>
</dbReference>
<keyword evidence="1" id="KW-0472">Membrane</keyword>
<organism evidence="2 3">
    <name type="scientific">Plakobranchus ocellatus</name>
    <dbReference type="NCBI Taxonomy" id="259542"/>
    <lineage>
        <taxon>Eukaryota</taxon>
        <taxon>Metazoa</taxon>
        <taxon>Spiralia</taxon>
        <taxon>Lophotrochozoa</taxon>
        <taxon>Mollusca</taxon>
        <taxon>Gastropoda</taxon>
        <taxon>Heterobranchia</taxon>
        <taxon>Euthyneura</taxon>
        <taxon>Panpulmonata</taxon>
        <taxon>Sacoglossa</taxon>
        <taxon>Placobranchoidea</taxon>
        <taxon>Plakobranchidae</taxon>
        <taxon>Plakobranchus</taxon>
    </lineage>
</organism>
<evidence type="ECO:0000313" key="2">
    <source>
        <dbReference type="EMBL" id="GFO18736.1"/>
    </source>
</evidence>
<evidence type="ECO:0000313" key="3">
    <source>
        <dbReference type="Proteomes" id="UP000735302"/>
    </source>
</evidence>
<feature type="transmembrane region" description="Helical" evidence="1">
    <location>
        <begin position="270"/>
        <end position="288"/>
    </location>
</feature>
<evidence type="ECO:0000256" key="1">
    <source>
        <dbReference type="SAM" id="Phobius"/>
    </source>
</evidence>
<dbReference type="PANTHER" id="PTHR13219">
    <property type="entry name" value="TRANSMEMBRANE PROTEIN 94"/>
    <property type="match status" value="1"/>
</dbReference>
<dbReference type="PANTHER" id="PTHR13219:SF6">
    <property type="entry name" value="TRANSMEMBRANE PROTEIN 94"/>
    <property type="match status" value="1"/>
</dbReference>
<gene>
    <name evidence="2" type="ORF">PoB_004524100</name>
</gene>
<accession>A0AAV4BII5</accession>
<dbReference type="Proteomes" id="UP000735302">
    <property type="component" value="Unassembled WGS sequence"/>
</dbReference>
<feature type="transmembrane region" description="Helical" evidence="1">
    <location>
        <begin position="300"/>
        <end position="323"/>
    </location>
</feature>
<sequence>MSASENTPGLSTTDALQYLHSELCQLVDDHVKTLKKSQWREFVSSMCSKSSCFTPVSFACILIMGVSLLVAAFVNSNNKSSSGTKVWLIIEALFLLSSVAINCVLHRLHMRRKFYKHTQLKVEYLETLRAAASNIKWDQKRYPALHTPISPCISLQWVIRDGHLVNLPHALLVEGDLIVMRPGMAAPGNCRSVEDDLNLSHDEIYCIPNSQAKGDGPQPRTPMCSKKFILQETPVLKNFRLMLGDETERPLSLLENERYTVTCLWLERRLLPIVFIVSLAMNIFRFIFRDKNGGHWSEFFIVLQVHGILPIVPIVLPGLWSVVNTFGQEYIFEAYKMFRSSQGTKCSVIYRVVVENYGEHAMSMTQVYQWCSWLKDGRTSLQDESRSGRPNTARVDELIKVGRRVKLKEISLKLDIPKTNVYEIVHDKLGYRKISARWVPKMLSDEHKR</sequence>
<feature type="transmembrane region" description="Helical" evidence="1">
    <location>
        <begin position="86"/>
        <end position="105"/>
    </location>
</feature>
<keyword evidence="1 2" id="KW-0812">Transmembrane</keyword>
<dbReference type="EMBL" id="BLXT01004974">
    <property type="protein sequence ID" value="GFO18736.1"/>
    <property type="molecule type" value="Genomic_DNA"/>
</dbReference>
<dbReference type="AlphaFoldDB" id="A0AAV4BII5"/>
<feature type="transmembrane region" description="Helical" evidence="1">
    <location>
        <begin position="52"/>
        <end position="74"/>
    </location>
</feature>
<reference evidence="2 3" key="1">
    <citation type="journal article" date="2021" name="Elife">
        <title>Chloroplast acquisition without the gene transfer in kleptoplastic sea slugs, Plakobranchus ocellatus.</title>
        <authorList>
            <person name="Maeda T."/>
            <person name="Takahashi S."/>
            <person name="Yoshida T."/>
            <person name="Shimamura S."/>
            <person name="Takaki Y."/>
            <person name="Nagai Y."/>
            <person name="Toyoda A."/>
            <person name="Suzuki Y."/>
            <person name="Arimoto A."/>
            <person name="Ishii H."/>
            <person name="Satoh N."/>
            <person name="Nishiyama T."/>
            <person name="Hasebe M."/>
            <person name="Maruyama T."/>
            <person name="Minagawa J."/>
            <person name="Obokata J."/>
            <person name="Shigenobu S."/>
        </authorList>
    </citation>
    <scope>NUCLEOTIDE SEQUENCE [LARGE SCALE GENOMIC DNA]</scope>
</reference>
<keyword evidence="3" id="KW-1185">Reference proteome</keyword>
<keyword evidence="1" id="KW-1133">Transmembrane helix</keyword>
<proteinExistence type="predicted"/>
<comment type="caution">
    <text evidence="2">The sequence shown here is derived from an EMBL/GenBank/DDBJ whole genome shotgun (WGS) entry which is preliminary data.</text>
</comment>
<name>A0AAV4BII5_9GAST</name>
<protein>
    <submittedName>
        <fullName evidence="2">Transmembrane protein 94</fullName>
    </submittedName>
</protein>